<evidence type="ECO:0000313" key="3">
    <source>
        <dbReference type="Proteomes" id="UP000199598"/>
    </source>
</evidence>
<dbReference type="Proteomes" id="UP000199598">
    <property type="component" value="Unassembled WGS sequence"/>
</dbReference>
<dbReference type="InterPro" id="IPR018744">
    <property type="entry name" value="DUF2293"/>
</dbReference>
<name>A0A1I3XTR4_9HYPH</name>
<feature type="domain" description="DUF2293" evidence="1">
    <location>
        <begin position="14"/>
        <end position="91"/>
    </location>
</feature>
<protein>
    <recommendedName>
        <fullName evidence="1">DUF2293 domain-containing protein</fullName>
    </recommendedName>
</protein>
<proteinExistence type="predicted"/>
<keyword evidence="3" id="KW-1185">Reference proteome</keyword>
<dbReference type="RefSeq" id="WP_093518101.1">
    <property type="nucleotide sequence ID" value="NZ_FOSK01000003.1"/>
</dbReference>
<comment type="caution">
    <text evidence="2">The sequence shown here is derived from an EMBL/GenBank/DDBJ whole genome shotgun (WGS) entry which is preliminary data.</text>
</comment>
<dbReference type="Pfam" id="PF10056">
    <property type="entry name" value="DUF2293"/>
    <property type="match status" value="1"/>
</dbReference>
<reference evidence="2 3" key="1">
    <citation type="submission" date="2016-10" db="EMBL/GenBank/DDBJ databases">
        <authorList>
            <person name="Varghese N."/>
            <person name="Submissions S."/>
        </authorList>
    </citation>
    <scope>NUCLEOTIDE SEQUENCE [LARGE SCALE GENOMIC DNA]</scope>
    <source>
        <strain evidence="2 3">DSM 16392</strain>
    </source>
</reference>
<organism evidence="2 3">
    <name type="scientific">Pseudovibrio ascidiaceicola</name>
    <dbReference type="NCBI Taxonomy" id="285279"/>
    <lineage>
        <taxon>Bacteria</taxon>
        <taxon>Pseudomonadati</taxon>
        <taxon>Pseudomonadota</taxon>
        <taxon>Alphaproteobacteria</taxon>
        <taxon>Hyphomicrobiales</taxon>
        <taxon>Stappiaceae</taxon>
        <taxon>Pseudovibrio</taxon>
    </lineage>
</organism>
<gene>
    <name evidence="2" type="ORF">SAMN04488518_103123</name>
</gene>
<evidence type="ECO:0000313" key="2">
    <source>
        <dbReference type="EMBL" id="SFK22461.1"/>
    </source>
</evidence>
<sequence>MSKTKRQRAISDALGTLIPHVPFLDASEIRIKANQQHLRHLPAHIAVFLATTSYVRHQYTDYDDLLREGLDRDAARYCVADEMEATITSWGGRITAEELLAAPNESGEQDQSL</sequence>
<evidence type="ECO:0000259" key="1">
    <source>
        <dbReference type="Pfam" id="PF10056"/>
    </source>
</evidence>
<accession>A0A1I3XTR4</accession>
<dbReference type="EMBL" id="FOSK01000003">
    <property type="protein sequence ID" value="SFK22461.1"/>
    <property type="molecule type" value="Genomic_DNA"/>
</dbReference>